<accession>A0A4P9WSI1</accession>
<protein>
    <submittedName>
        <fullName evidence="2">Uncharacterized protein</fullName>
    </submittedName>
</protein>
<gene>
    <name evidence="2" type="ORF">BDK51DRAFT_29539</name>
</gene>
<organism evidence="2 3">
    <name type="scientific">Blyttiomyces helicus</name>
    <dbReference type="NCBI Taxonomy" id="388810"/>
    <lineage>
        <taxon>Eukaryota</taxon>
        <taxon>Fungi</taxon>
        <taxon>Fungi incertae sedis</taxon>
        <taxon>Chytridiomycota</taxon>
        <taxon>Chytridiomycota incertae sedis</taxon>
        <taxon>Chytridiomycetes</taxon>
        <taxon>Chytridiomycetes incertae sedis</taxon>
        <taxon>Blyttiomyces</taxon>
    </lineage>
</organism>
<evidence type="ECO:0000256" key="1">
    <source>
        <dbReference type="SAM" id="MobiDB-lite"/>
    </source>
</evidence>
<feature type="compositionally biased region" description="Polar residues" evidence="1">
    <location>
        <begin position="69"/>
        <end position="81"/>
    </location>
</feature>
<dbReference type="AlphaFoldDB" id="A0A4P9WSI1"/>
<keyword evidence="3" id="KW-1185">Reference proteome</keyword>
<name>A0A4P9WSI1_9FUNG</name>
<feature type="region of interest" description="Disordered" evidence="1">
    <location>
        <begin position="1"/>
        <end position="92"/>
    </location>
</feature>
<dbReference type="Proteomes" id="UP000269721">
    <property type="component" value="Unassembled WGS sequence"/>
</dbReference>
<feature type="compositionally biased region" description="Basic and acidic residues" evidence="1">
    <location>
        <begin position="1"/>
        <end position="16"/>
    </location>
</feature>
<reference evidence="3" key="1">
    <citation type="journal article" date="2018" name="Nat. Microbiol.">
        <title>Leveraging single-cell genomics to expand the fungal tree of life.</title>
        <authorList>
            <person name="Ahrendt S.R."/>
            <person name="Quandt C.A."/>
            <person name="Ciobanu D."/>
            <person name="Clum A."/>
            <person name="Salamov A."/>
            <person name="Andreopoulos B."/>
            <person name="Cheng J.F."/>
            <person name="Woyke T."/>
            <person name="Pelin A."/>
            <person name="Henrissat B."/>
            <person name="Reynolds N.K."/>
            <person name="Benny G.L."/>
            <person name="Smith M.E."/>
            <person name="James T.Y."/>
            <person name="Grigoriev I.V."/>
        </authorList>
    </citation>
    <scope>NUCLEOTIDE SEQUENCE [LARGE SCALE GENOMIC DNA]</scope>
</reference>
<proteinExistence type="predicted"/>
<dbReference type="EMBL" id="KZ994056">
    <property type="protein sequence ID" value="RKO93966.1"/>
    <property type="molecule type" value="Genomic_DNA"/>
</dbReference>
<evidence type="ECO:0000313" key="3">
    <source>
        <dbReference type="Proteomes" id="UP000269721"/>
    </source>
</evidence>
<feature type="compositionally biased region" description="Basic and acidic residues" evidence="1">
    <location>
        <begin position="48"/>
        <end position="68"/>
    </location>
</feature>
<sequence>MGRERGGEVLSRKTYDPAEPTTLISPHIGHSQADYPRQSGRGWSTADGWEKTRTDEMEAPAKDLRLDISDSNDQLSGYPPQSRTSSDSDKSSAPGLFVIIGKALGNGSFGRRGGQAICGRAPVSFIPAQLEVLKIRLSCPHHRSADLEINQAGGPLTVLDESPVRLDGK</sequence>
<evidence type="ECO:0000313" key="2">
    <source>
        <dbReference type="EMBL" id="RKO93966.1"/>
    </source>
</evidence>